<comment type="caution">
    <text evidence="1">The sequence shown here is derived from an EMBL/GenBank/DDBJ whole genome shotgun (WGS) entry which is preliminary data.</text>
</comment>
<accession>A0A840KDB3</accession>
<dbReference type="AlphaFoldDB" id="A0A840KDB3"/>
<dbReference type="Proteomes" id="UP000592180">
    <property type="component" value="Unassembled WGS sequence"/>
</dbReference>
<name>A0A840KDB3_9FLAO</name>
<reference evidence="1 2" key="1">
    <citation type="submission" date="2020-08" db="EMBL/GenBank/DDBJ databases">
        <title>Functional genomics of gut bacteria from endangered species of beetles.</title>
        <authorList>
            <person name="Carlos-Shanley C."/>
        </authorList>
    </citation>
    <scope>NUCLEOTIDE SEQUENCE [LARGE SCALE GENOMIC DNA]</scope>
    <source>
        <strain evidence="1 2">S00151</strain>
    </source>
</reference>
<organism evidence="1 2">
    <name type="scientific">Chryseobacterium defluvii</name>
    <dbReference type="NCBI Taxonomy" id="160396"/>
    <lineage>
        <taxon>Bacteria</taxon>
        <taxon>Pseudomonadati</taxon>
        <taxon>Bacteroidota</taxon>
        <taxon>Flavobacteriia</taxon>
        <taxon>Flavobacteriales</taxon>
        <taxon>Weeksellaceae</taxon>
        <taxon>Chryseobacterium group</taxon>
        <taxon>Chryseobacterium</taxon>
    </lineage>
</organism>
<evidence type="ECO:0000313" key="1">
    <source>
        <dbReference type="EMBL" id="MBB4805530.1"/>
    </source>
</evidence>
<protein>
    <submittedName>
        <fullName evidence="1">Uncharacterized protein</fullName>
    </submittedName>
</protein>
<gene>
    <name evidence="1" type="ORF">HNP38_000802</name>
</gene>
<proteinExistence type="predicted"/>
<evidence type="ECO:0000313" key="2">
    <source>
        <dbReference type="Proteomes" id="UP000592180"/>
    </source>
</evidence>
<dbReference type="EMBL" id="JACHLE010000001">
    <property type="protein sequence ID" value="MBB4805530.1"/>
    <property type="molecule type" value="Genomic_DNA"/>
</dbReference>
<sequence length="154" mass="17744">MTELNSYRWAKFKNGVGAVAVVTLSVDQSTSHQNEIYEHYSGKGFVGQGYIEEVPETGYDSWKIAARKGLEFAFSKTDNFWVVNIFKIEGSAFTYTNPAVVGYTVIRAFFEKINFHLNQNQMDILEEFVMSSWKQPYKELIPDFLSMKFIDYNG</sequence>
<dbReference type="RefSeq" id="WP_184184802.1">
    <property type="nucleotide sequence ID" value="NZ_JACHLE010000001.1"/>
</dbReference>
<keyword evidence="2" id="KW-1185">Reference proteome</keyword>